<dbReference type="Proteomes" id="UP000565711">
    <property type="component" value="Unassembled WGS sequence"/>
</dbReference>
<dbReference type="InterPro" id="IPR016039">
    <property type="entry name" value="Thiolase-like"/>
</dbReference>
<dbReference type="GO" id="GO:0006633">
    <property type="term" value="P:fatty acid biosynthetic process"/>
    <property type="evidence" value="ECO:0007669"/>
    <property type="project" value="InterPro"/>
</dbReference>
<comment type="caution">
    <text evidence="2">The sequence shown here is derived from an EMBL/GenBank/DDBJ whole genome shotgun (WGS) entry which is preliminary data.</text>
</comment>
<proteinExistence type="predicted"/>
<evidence type="ECO:0000259" key="1">
    <source>
        <dbReference type="Pfam" id="PF08545"/>
    </source>
</evidence>
<dbReference type="GO" id="GO:0004315">
    <property type="term" value="F:3-oxoacyl-[acyl-carrier-protein] synthase activity"/>
    <property type="evidence" value="ECO:0007669"/>
    <property type="project" value="InterPro"/>
</dbReference>
<dbReference type="RefSeq" id="WP_067869876.1">
    <property type="nucleotide sequence ID" value="NZ_JAAXOP010000001.1"/>
</dbReference>
<sequence length="332" mass="34955">MSTPPRAASVGIAAAVTVLPDGRETARSCGLSEDDAAVCDAEDYLQVAVGRGDDPITTLAVPAAALAVRHSGYRPIDIDLVIYAWTHHQGSEVPAPHSRVARLLGAHRAVTMGVQQMSGGGSIGTEIAADMVNSGRYRCALVATADIFDDTAQTRWVERGSRGILLGDGATAMILDREPRPLTVRAIASAGRPDTELQFFAAFAPDNPIRDTSESKSLNPRAVPVMRAAVTEAVTDVLAAAGLAPDDPRIELVVFSRLGRTLLRRVYYPALPPGLPRPITLTGETGHLGAGDLLANVSHLQDRRPITPGAYALLVSIGMGFNTTAMLVQSTP</sequence>
<dbReference type="PANTHER" id="PTHR34069:SF2">
    <property type="entry name" value="BETA-KETOACYL-[ACYL-CARRIER-PROTEIN] SYNTHASE III"/>
    <property type="match status" value="1"/>
</dbReference>
<dbReference type="PANTHER" id="PTHR34069">
    <property type="entry name" value="3-OXOACYL-[ACYL-CARRIER-PROTEIN] SYNTHASE 3"/>
    <property type="match status" value="1"/>
</dbReference>
<dbReference type="SUPFAM" id="SSF53901">
    <property type="entry name" value="Thiolase-like"/>
    <property type="match status" value="1"/>
</dbReference>
<protein>
    <recommendedName>
        <fullName evidence="1">Beta-ketoacyl-[acyl-carrier-protein] synthase III N-terminal domain-containing protein</fullName>
    </recommendedName>
</protein>
<dbReference type="EMBL" id="JAAXOP010000001">
    <property type="protein sequence ID" value="NKY48866.1"/>
    <property type="molecule type" value="Genomic_DNA"/>
</dbReference>
<accession>A0A846XPD4</accession>
<feature type="domain" description="Beta-ketoacyl-[acyl-carrier-protein] synthase III N-terminal" evidence="1">
    <location>
        <begin position="115"/>
        <end position="178"/>
    </location>
</feature>
<gene>
    <name evidence="2" type="ORF">HGA08_01410</name>
</gene>
<dbReference type="Pfam" id="PF08545">
    <property type="entry name" value="ACP_syn_III"/>
    <property type="match status" value="1"/>
</dbReference>
<dbReference type="CDD" id="cd00827">
    <property type="entry name" value="init_cond_enzymes"/>
    <property type="match status" value="1"/>
</dbReference>
<evidence type="ECO:0000313" key="3">
    <source>
        <dbReference type="Proteomes" id="UP000565711"/>
    </source>
</evidence>
<organism evidence="2 3">
    <name type="scientific">Nocardia vermiculata</name>
    <dbReference type="NCBI Taxonomy" id="257274"/>
    <lineage>
        <taxon>Bacteria</taxon>
        <taxon>Bacillati</taxon>
        <taxon>Actinomycetota</taxon>
        <taxon>Actinomycetes</taxon>
        <taxon>Mycobacteriales</taxon>
        <taxon>Nocardiaceae</taxon>
        <taxon>Nocardia</taxon>
    </lineage>
</organism>
<dbReference type="Gene3D" id="3.40.47.10">
    <property type="match status" value="2"/>
</dbReference>
<name>A0A846XPD4_9NOCA</name>
<reference evidence="2 3" key="1">
    <citation type="submission" date="2020-04" db="EMBL/GenBank/DDBJ databases">
        <title>MicrobeNet Type strains.</title>
        <authorList>
            <person name="Nicholson A.C."/>
        </authorList>
    </citation>
    <scope>NUCLEOTIDE SEQUENCE [LARGE SCALE GENOMIC DNA]</scope>
    <source>
        <strain evidence="2 3">JCM 12354</strain>
    </source>
</reference>
<dbReference type="AlphaFoldDB" id="A0A846XPD4"/>
<dbReference type="InterPro" id="IPR013751">
    <property type="entry name" value="ACP_syn_III_N"/>
</dbReference>
<dbReference type="GO" id="GO:0044550">
    <property type="term" value="P:secondary metabolite biosynthetic process"/>
    <property type="evidence" value="ECO:0007669"/>
    <property type="project" value="TreeGrafter"/>
</dbReference>
<keyword evidence="3" id="KW-1185">Reference proteome</keyword>
<evidence type="ECO:0000313" key="2">
    <source>
        <dbReference type="EMBL" id="NKY48866.1"/>
    </source>
</evidence>